<dbReference type="AlphaFoldDB" id="A0A1T0CNX5"/>
<feature type="compositionally biased region" description="Low complexity" evidence="3">
    <location>
        <begin position="1"/>
        <end position="16"/>
    </location>
</feature>
<dbReference type="SUPFAM" id="SSF55315">
    <property type="entry name" value="L30e-like"/>
    <property type="match status" value="1"/>
</dbReference>
<evidence type="ECO:0000313" key="6">
    <source>
        <dbReference type="Proteomes" id="UP000190683"/>
    </source>
</evidence>
<dbReference type="GO" id="GO:0003723">
    <property type="term" value="F:RNA binding"/>
    <property type="evidence" value="ECO:0007669"/>
    <property type="project" value="InterPro"/>
</dbReference>
<dbReference type="STRING" id="573983.B0681_08765"/>
<dbReference type="Pfam" id="PF00588">
    <property type="entry name" value="SpoU_methylase"/>
    <property type="match status" value="1"/>
</dbReference>
<sequence>MKPNKPKSAAAKSASKNHTKAKDARFDKAKSTKPKNPHFYGIHAVTMLLKRRPEDVLSLFIQARDDGQMSSEHRQIADAAHAFGISIQIAHKERLAELCDSHQHQGVVAAARATPMADEALLDAMAAKPDALFLVLDQITDAHNLGACLRSACAMGVDAVILPRHQSAPMTPTVAKVSVGASEVIDVVSVTNLARTLQRLKQAGVFVFGTALDATAKPAFACDFSGKVAIVMGSEGDGMRRLTQELCDTLVYIPMADTPDRPQSLNVSVATGMMLYEVARQRLHG</sequence>
<evidence type="ECO:0000259" key="4">
    <source>
        <dbReference type="SMART" id="SM00967"/>
    </source>
</evidence>
<feature type="compositionally biased region" description="Basic and acidic residues" evidence="3">
    <location>
        <begin position="20"/>
        <end position="30"/>
    </location>
</feature>
<dbReference type="RefSeq" id="WP_078318349.1">
    <property type="nucleotide sequence ID" value="NZ_MUYV01000011.1"/>
</dbReference>
<proteinExistence type="predicted"/>
<keyword evidence="1 5" id="KW-0489">Methyltransferase</keyword>
<comment type="caution">
    <text evidence="5">The sequence shown here is derived from an EMBL/GenBank/DDBJ whole genome shotgun (WGS) entry which is preliminary data.</text>
</comment>
<dbReference type="GO" id="GO:0006396">
    <property type="term" value="P:RNA processing"/>
    <property type="evidence" value="ECO:0007669"/>
    <property type="project" value="InterPro"/>
</dbReference>
<dbReference type="InterPro" id="IPR029028">
    <property type="entry name" value="Alpha/beta_knot_MTases"/>
</dbReference>
<dbReference type="Gene3D" id="3.30.1330.30">
    <property type="match status" value="1"/>
</dbReference>
<dbReference type="CDD" id="cd18103">
    <property type="entry name" value="SpoU-like_RlmB"/>
    <property type="match status" value="1"/>
</dbReference>
<keyword evidence="6" id="KW-1185">Reference proteome</keyword>
<dbReference type="Pfam" id="PF08032">
    <property type="entry name" value="SpoU_sub_bind"/>
    <property type="match status" value="1"/>
</dbReference>
<feature type="domain" description="RNA 2-O ribose methyltransferase substrate binding" evidence="4">
    <location>
        <begin position="38"/>
        <end position="117"/>
    </location>
</feature>
<dbReference type="NCBIfam" id="TIGR00186">
    <property type="entry name" value="rRNA_methyl_3"/>
    <property type="match status" value="1"/>
</dbReference>
<reference evidence="5 6" key="1">
    <citation type="submission" date="2017-02" db="EMBL/GenBank/DDBJ databases">
        <title>Draft genome sequence of Moraxella porci CCUG 54912T type strain.</title>
        <authorList>
            <person name="Salva-Serra F."/>
            <person name="Engstrom-Jakobsson H."/>
            <person name="Thorell K."/>
            <person name="Jaen-Luchoro D."/>
            <person name="Gonzales-Siles L."/>
            <person name="Karlsson R."/>
            <person name="Yazdan S."/>
            <person name="Boulund F."/>
            <person name="Johnning A."/>
            <person name="Engstrand L."/>
            <person name="Kristiansson E."/>
            <person name="Moore E."/>
        </authorList>
    </citation>
    <scope>NUCLEOTIDE SEQUENCE [LARGE SCALE GENOMIC DNA]</scope>
    <source>
        <strain evidence="5 6">CCUG 54912</strain>
    </source>
</reference>
<dbReference type="InterPro" id="IPR004441">
    <property type="entry name" value="rRNA_MeTrfase_TrmH"/>
</dbReference>
<evidence type="ECO:0000256" key="3">
    <source>
        <dbReference type="SAM" id="MobiDB-lite"/>
    </source>
</evidence>
<dbReference type="PANTHER" id="PTHR46429:SF1">
    <property type="entry name" value="23S RRNA (GUANOSINE-2'-O-)-METHYLTRANSFERASE RLMB"/>
    <property type="match status" value="1"/>
</dbReference>
<dbReference type="GO" id="GO:0008173">
    <property type="term" value="F:RNA methyltransferase activity"/>
    <property type="evidence" value="ECO:0007669"/>
    <property type="project" value="InterPro"/>
</dbReference>
<accession>A0A1T0CNX5</accession>
<dbReference type="InterPro" id="IPR001537">
    <property type="entry name" value="SpoU_MeTrfase"/>
</dbReference>
<dbReference type="InterPro" id="IPR029026">
    <property type="entry name" value="tRNA_m1G_MTases_N"/>
</dbReference>
<dbReference type="GO" id="GO:0032259">
    <property type="term" value="P:methylation"/>
    <property type="evidence" value="ECO:0007669"/>
    <property type="project" value="UniProtKB-KW"/>
</dbReference>
<keyword evidence="2 5" id="KW-0808">Transferase</keyword>
<evidence type="ECO:0000256" key="2">
    <source>
        <dbReference type="ARBA" id="ARBA00022679"/>
    </source>
</evidence>
<dbReference type="InterPro" id="IPR013123">
    <property type="entry name" value="SpoU_subst-bd"/>
</dbReference>
<protein>
    <submittedName>
        <fullName evidence="5">23S rRNA (Guanosine(2251)-2'-O)-methyltransferase RlmB</fullName>
    </submittedName>
</protein>
<evidence type="ECO:0000313" key="5">
    <source>
        <dbReference type="EMBL" id="OOS24035.1"/>
    </source>
</evidence>
<dbReference type="SUPFAM" id="SSF75217">
    <property type="entry name" value="alpha/beta knot"/>
    <property type="match status" value="1"/>
</dbReference>
<dbReference type="PANTHER" id="PTHR46429">
    <property type="entry name" value="23S RRNA (GUANOSINE-2'-O-)-METHYLTRANSFERASE RLMB"/>
    <property type="match status" value="1"/>
</dbReference>
<dbReference type="EMBL" id="MUYV01000011">
    <property type="protein sequence ID" value="OOS24035.1"/>
    <property type="molecule type" value="Genomic_DNA"/>
</dbReference>
<dbReference type="InterPro" id="IPR029064">
    <property type="entry name" value="Ribosomal_eL30-like_sf"/>
</dbReference>
<feature type="region of interest" description="Disordered" evidence="3">
    <location>
        <begin position="1"/>
        <end position="35"/>
    </location>
</feature>
<dbReference type="Gene3D" id="3.40.1280.10">
    <property type="match status" value="1"/>
</dbReference>
<evidence type="ECO:0000256" key="1">
    <source>
        <dbReference type="ARBA" id="ARBA00022603"/>
    </source>
</evidence>
<dbReference type="Proteomes" id="UP000190683">
    <property type="component" value="Unassembled WGS sequence"/>
</dbReference>
<name>A0A1T0CNX5_9GAMM</name>
<dbReference type="GO" id="GO:0005829">
    <property type="term" value="C:cytosol"/>
    <property type="evidence" value="ECO:0007669"/>
    <property type="project" value="TreeGrafter"/>
</dbReference>
<dbReference type="SMART" id="SM00967">
    <property type="entry name" value="SpoU_sub_bind"/>
    <property type="match status" value="1"/>
</dbReference>
<organism evidence="5 6">
    <name type="scientific">Moraxella porci DSM 25326</name>
    <dbReference type="NCBI Taxonomy" id="573983"/>
    <lineage>
        <taxon>Bacteria</taxon>
        <taxon>Pseudomonadati</taxon>
        <taxon>Pseudomonadota</taxon>
        <taxon>Gammaproteobacteria</taxon>
        <taxon>Moraxellales</taxon>
        <taxon>Moraxellaceae</taxon>
        <taxon>Moraxella</taxon>
    </lineage>
</organism>
<gene>
    <name evidence="5" type="ORF">B0681_08765</name>
</gene>